<sequence length="118" mass="12402">MYFFQIIYVVWAISGTVSAQLSGSVGPQTSYSDKANAKICNISDYGAVESDSTNDVGPTLQDALDDCASGGMVYIPSGNYYISSTVTLSSATGIVLQHDGILYRTAAENCVALVLELA</sequence>
<reference evidence="7 8" key="1">
    <citation type="submission" date="2018-02" db="EMBL/GenBank/DDBJ databases">
        <title>The genomes of Aspergillus section Nigri reveals drivers in fungal speciation.</title>
        <authorList>
            <consortium name="DOE Joint Genome Institute"/>
            <person name="Vesth T.C."/>
            <person name="Nybo J."/>
            <person name="Theobald S."/>
            <person name="Brandl J."/>
            <person name="Frisvad J.C."/>
            <person name="Nielsen K.F."/>
            <person name="Lyhne E.K."/>
            <person name="Kogle M.E."/>
            <person name="Kuo A."/>
            <person name="Riley R."/>
            <person name="Clum A."/>
            <person name="Nolan M."/>
            <person name="Lipzen A."/>
            <person name="Salamov A."/>
            <person name="Henrissat B."/>
            <person name="Wiebenga A."/>
            <person name="De vries R.P."/>
            <person name="Grigoriev I.V."/>
            <person name="Mortensen U.H."/>
            <person name="Andersen M.R."/>
            <person name="Baker S.E."/>
        </authorList>
    </citation>
    <scope>NUCLEOTIDE SEQUENCE [LARGE SCALE GENOMIC DNA]</scope>
    <source>
        <strain evidence="7 8">CBS 114.51</strain>
    </source>
</reference>
<organism evidence="7 8">
    <name type="scientific">Aspergillus japonicus CBS 114.51</name>
    <dbReference type="NCBI Taxonomy" id="1448312"/>
    <lineage>
        <taxon>Eukaryota</taxon>
        <taxon>Fungi</taxon>
        <taxon>Dikarya</taxon>
        <taxon>Ascomycota</taxon>
        <taxon>Pezizomycotina</taxon>
        <taxon>Eurotiomycetes</taxon>
        <taxon>Eurotiomycetidae</taxon>
        <taxon>Eurotiales</taxon>
        <taxon>Aspergillaceae</taxon>
        <taxon>Aspergillus</taxon>
        <taxon>Aspergillus subgen. Circumdati</taxon>
    </lineage>
</organism>
<feature type="signal peptide" evidence="5">
    <location>
        <begin position="1"/>
        <end position="19"/>
    </location>
</feature>
<evidence type="ECO:0000313" key="8">
    <source>
        <dbReference type="Proteomes" id="UP000249497"/>
    </source>
</evidence>
<dbReference type="Pfam" id="PF12708">
    <property type="entry name" value="Pect-lyase_RHGA_epim"/>
    <property type="match status" value="1"/>
</dbReference>
<dbReference type="PANTHER" id="PTHR31736:SF19">
    <property type="entry name" value="PECTIN LYASE SUPERFAMILY PROTEIN-RELATED"/>
    <property type="match status" value="1"/>
</dbReference>
<dbReference type="AlphaFoldDB" id="A0A8T8XC16"/>
<comment type="subcellular location">
    <subcellularLocation>
        <location evidence="1">Secreted</location>
    </subcellularLocation>
</comment>
<dbReference type="InterPro" id="IPR024535">
    <property type="entry name" value="RHGA/B-epi-like_pectate_lyase"/>
</dbReference>
<dbReference type="SUPFAM" id="SSF51126">
    <property type="entry name" value="Pectin lyase-like"/>
    <property type="match status" value="1"/>
</dbReference>
<evidence type="ECO:0000313" key="7">
    <source>
        <dbReference type="EMBL" id="RAH84962.1"/>
    </source>
</evidence>
<dbReference type="RefSeq" id="XP_025530856.1">
    <property type="nucleotide sequence ID" value="XM_025674263.1"/>
</dbReference>
<dbReference type="Proteomes" id="UP000249497">
    <property type="component" value="Unassembled WGS sequence"/>
</dbReference>
<keyword evidence="4" id="KW-1015">Disulfide bond</keyword>
<dbReference type="PANTHER" id="PTHR31736">
    <property type="match status" value="1"/>
</dbReference>
<dbReference type="InterPro" id="IPR011050">
    <property type="entry name" value="Pectin_lyase_fold/virulence"/>
</dbReference>
<evidence type="ECO:0000256" key="3">
    <source>
        <dbReference type="ARBA" id="ARBA00022729"/>
    </source>
</evidence>
<dbReference type="GO" id="GO:0005576">
    <property type="term" value="C:extracellular region"/>
    <property type="evidence" value="ECO:0007669"/>
    <property type="project" value="UniProtKB-SubCell"/>
</dbReference>
<evidence type="ECO:0000256" key="5">
    <source>
        <dbReference type="SAM" id="SignalP"/>
    </source>
</evidence>
<evidence type="ECO:0000259" key="6">
    <source>
        <dbReference type="Pfam" id="PF12708"/>
    </source>
</evidence>
<feature type="domain" description="Rhamnogalacturonase A/B/Epimerase-like pectate lyase" evidence="6">
    <location>
        <begin position="40"/>
        <end position="95"/>
    </location>
</feature>
<protein>
    <recommendedName>
        <fullName evidence="6">Rhamnogalacturonase A/B/Epimerase-like pectate lyase domain-containing protein</fullName>
    </recommendedName>
</protein>
<dbReference type="EMBL" id="KZ824776">
    <property type="protein sequence ID" value="RAH84962.1"/>
    <property type="molecule type" value="Genomic_DNA"/>
</dbReference>
<accession>A0A8T8XC16</accession>
<dbReference type="OrthoDB" id="2268901at2759"/>
<evidence type="ECO:0000256" key="2">
    <source>
        <dbReference type="ARBA" id="ARBA00022525"/>
    </source>
</evidence>
<name>A0A8T8XC16_ASPJA</name>
<dbReference type="InterPro" id="IPR012334">
    <property type="entry name" value="Pectin_lyas_fold"/>
</dbReference>
<dbReference type="GeneID" id="37177955"/>
<gene>
    <name evidence="7" type="ORF">BO86DRAFT_407376</name>
</gene>
<keyword evidence="2" id="KW-0964">Secreted</keyword>
<keyword evidence="8" id="KW-1185">Reference proteome</keyword>
<dbReference type="Gene3D" id="2.160.20.10">
    <property type="entry name" value="Single-stranded right-handed beta-helix, Pectin lyase-like"/>
    <property type="match status" value="1"/>
</dbReference>
<keyword evidence="3 5" id="KW-0732">Signal</keyword>
<evidence type="ECO:0000256" key="4">
    <source>
        <dbReference type="ARBA" id="ARBA00023157"/>
    </source>
</evidence>
<proteinExistence type="predicted"/>
<evidence type="ECO:0000256" key="1">
    <source>
        <dbReference type="ARBA" id="ARBA00004613"/>
    </source>
</evidence>
<feature type="chain" id="PRO_5035776999" description="Rhamnogalacturonase A/B/Epimerase-like pectate lyase domain-containing protein" evidence="5">
    <location>
        <begin position="20"/>
        <end position="118"/>
    </location>
</feature>